<gene>
    <name evidence="2" type="ORF">SAMN05192580_3723</name>
</gene>
<evidence type="ECO:0000256" key="1">
    <source>
        <dbReference type="SAM" id="MobiDB-lite"/>
    </source>
</evidence>
<protein>
    <submittedName>
        <fullName evidence="2">Uncharacterized protein</fullName>
    </submittedName>
</protein>
<reference evidence="2 3" key="1">
    <citation type="submission" date="2016-10" db="EMBL/GenBank/DDBJ databases">
        <authorList>
            <person name="de Groot N.N."/>
        </authorList>
    </citation>
    <scope>NUCLEOTIDE SEQUENCE [LARGE SCALE GENOMIC DNA]</scope>
    <source>
        <strain evidence="2 3">S5-249</strain>
    </source>
</reference>
<evidence type="ECO:0000313" key="2">
    <source>
        <dbReference type="EMBL" id="SFS12349.1"/>
    </source>
</evidence>
<name>A0A1I6M9H9_9SPHN</name>
<sequence>MRTQDSQQGGAADEALADPPPAIGTDERRMHVRAYNFWVSLLGGRAFPSIDDLDPASIGDFGPNSVLLDFTADESNPRIAWLGRALREEGELGADVRTLADVPGRSLVSRLTDHFLQIIANRAPIGFEAEFVNVRGNSALYRGILMPFSSDGETIDYIYGVINWKELADAALTADIVAAADRAMAALRAEALVPAPTPAVAPSWADGPSRSFASPSSPAVEVGDESDLADALALARESASTAASSDLRSRAALYRAICHAYAFACATEDAPEAYAELLEDAGLKAQARAPMTPIAKLVFGAACDKTRLAEYAAVLAHARRHAVQPDGMTRFLDRFSGGLKAIVAAERAARRPAAARPDPRERLRETPAAATLAFSVEPEFVLLLGRRAGPGEVAILGVTDDSGLVERALRYAARD</sequence>
<organism evidence="2 3">
    <name type="scientific">Sphingomonas jatrophae</name>
    <dbReference type="NCBI Taxonomy" id="1166337"/>
    <lineage>
        <taxon>Bacteria</taxon>
        <taxon>Pseudomonadati</taxon>
        <taxon>Pseudomonadota</taxon>
        <taxon>Alphaproteobacteria</taxon>
        <taxon>Sphingomonadales</taxon>
        <taxon>Sphingomonadaceae</taxon>
        <taxon>Sphingomonas</taxon>
    </lineage>
</organism>
<dbReference type="EMBL" id="FOZG01000003">
    <property type="protein sequence ID" value="SFS12349.1"/>
    <property type="molecule type" value="Genomic_DNA"/>
</dbReference>
<feature type="region of interest" description="Disordered" evidence="1">
    <location>
        <begin position="1"/>
        <end position="25"/>
    </location>
</feature>
<proteinExistence type="predicted"/>
<dbReference type="AlphaFoldDB" id="A0A1I6M9H9"/>
<dbReference type="STRING" id="1166337.SAMN05192580_3723"/>
<dbReference type="RefSeq" id="WP_093317003.1">
    <property type="nucleotide sequence ID" value="NZ_FOZG01000003.1"/>
</dbReference>
<accession>A0A1I6M9H9</accession>
<dbReference type="Proteomes" id="UP000198824">
    <property type="component" value="Unassembled WGS sequence"/>
</dbReference>
<dbReference type="OrthoDB" id="7441080at2"/>
<evidence type="ECO:0000313" key="3">
    <source>
        <dbReference type="Proteomes" id="UP000198824"/>
    </source>
</evidence>
<keyword evidence="3" id="KW-1185">Reference proteome</keyword>